<dbReference type="EMBL" id="CP086654">
    <property type="protein sequence ID" value="UEX90373.1"/>
    <property type="molecule type" value="Genomic_DNA"/>
</dbReference>
<evidence type="ECO:0000313" key="4">
    <source>
        <dbReference type="Proteomes" id="UP001197626"/>
    </source>
</evidence>
<name>A0ABY3PDQ3_9STAP</name>
<dbReference type="RefSeq" id="WP_229292869.1">
    <property type="nucleotide sequence ID" value="NZ_CP086654.1"/>
</dbReference>
<keyword evidence="4" id="KW-1185">Reference proteome</keyword>
<protein>
    <submittedName>
        <fullName evidence="3">DUF5067 domain-containing protein</fullName>
    </submittedName>
</protein>
<accession>A0ABY3PDQ3</accession>
<organism evidence="3 4">
    <name type="scientific">Staphylococcus ratti</name>
    <dbReference type="NCBI Taxonomy" id="2892440"/>
    <lineage>
        <taxon>Bacteria</taxon>
        <taxon>Bacillati</taxon>
        <taxon>Bacillota</taxon>
        <taxon>Bacilli</taxon>
        <taxon>Bacillales</taxon>
        <taxon>Staphylococcaceae</taxon>
        <taxon>Staphylococcus</taxon>
    </lineage>
</organism>
<evidence type="ECO:0000259" key="2">
    <source>
        <dbReference type="Pfam" id="PF16729"/>
    </source>
</evidence>
<reference evidence="3 4" key="1">
    <citation type="journal article" date="2022" name="Pathogens">
        <title>Staphylococcus ratti sp. nov. Isolated from a Lab Rat.</title>
        <authorList>
            <person name="Kovarovic V."/>
            <person name="Sedlacek I."/>
            <person name="Petras P."/>
            <person name="Kralova S."/>
            <person name="Maslanova I."/>
            <person name="Svec P."/>
            <person name="Neumann-Schaal M."/>
            <person name="Botka T."/>
            <person name="Gelbicova T."/>
            <person name="Stankova E."/>
            <person name="Doskar J."/>
            <person name="Pantucek R."/>
        </authorList>
    </citation>
    <scope>NUCLEOTIDE SEQUENCE [LARGE SCALE GENOMIC DNA]</scope>
    <source>
        <strain evidence="3 4">CCM 9025</strain>
    </source>
</reference>
<feature type="domain" description="DUF5067" evidence="2">
    <location>
        <begin position="34"/>
        <end position="160"/>
    </location>
</feature>
<evidence type="ECO:0000256" key="1">
    <source>
        <dbReference type="ARBA" id="ARBA00022729"/>
    </source>
</evidence>
<dbReference type="PROSITE" id="PS51257">
    <property type="entry name" value="PROKAR_LIPOPROTEIN"/>
    <property type="match status" value="1"/>
</dbReference>
<gene>
    <name evidence="3" type="ORF">LN051_01495</name>
</gene>
<dbReference type="InterPro" id="IPR031989">
    <property type="entry name" value="DUF5067"/>
</dbReference>
<dbReference type="Gene3D" id="2.60.40.1240">
    <property type="match status" value="1"/>
</dbReference>
<dbReference type="Proteomes" id="UP001197626">
    <property type="component" value="Chromosome"/>
</dbReference>
<keyword evidence="1" id="KW-0732">Signal</keyword>
<dbReference type="InterPro" id="IPR029050">
    <property type="entry name" value="Immunoprotect_excell_Ig-like"/>
</dbReference>
<evidence type="ECO:0000313" key="3">
    <source>
        <dbReference type="EMBL" id="UEX90373.1"/>
    </source>
</evidence>
<proteinExistence type="predicted"/>
<sequence>MKKALTLLFLSLLLVACGNGEEKENTIETLELSKAEKYKPDGEFKDKKVIRKDFEIEFEKLEFPEGKNIDDKNIKAASFEYSVKNKQDKKIYPSSAWITSIDVYQVINGKEKELKPTIMKDDRRIKDFPDTHVEIKKGGKAKGFKTFELIDKTSPIIIVAKNSEYETIGAKKIELKEKKSNQI</sequence>
<dbReference type="Pfam" id="PF16729">
    <property type="entry name" value="DUF5067"/>
    <property type="match status" value="1"/>
</dbReference>